<name>A0AA41E969_9BURK</name>
<evidence type="ECO:0000256" key="2">
    <source>
        <dbReference type="ARBA" id="ARBA00022448"/>
    </source>
</evidence>
<dbReference type="GO" id="GO:0005829">
    <property type="term" value="C:cytosol"/>
    <property type="evidence" value="ECO:0007669"/>
    <property type="project" value="TreeGrafter"/>
</dbReference>
<comment type="similarity">
    <text evidence="5">Belongs to the SctL stator family.</text>
</comment>
<dbReference type="InterPro" id="IPR018035">
    <property type="entry name" value="Flagellar_FliH/T3SS_HrpE"/>
</dbReference>
<gene>
    <name evidence="8" type="primary">sctL</name>
    <name evidence="8" type="ORF">KDW93_17740</name>
</gene>
<evidence type="ECO:0000313" key="9">
    <source>
        <dbReference type="Proteomes" id="UP000682266"/>
    </source>
</evidence>
<dbReference type="Pfam" id="PF02108">
    <property type="entry name" value="FliH"/>
    <property type="match status" value="1"/>
</dbReference>
<accession>A0AA41E969</accession>
<dbReference type="PANTHER" id="PTHR34982">
    <property type="entry name" value="YOP PROTEINS TRANSLOCATION PROTEIN L"/>
    <property type="match status" value="1"/>
</dbReference>
<reference evidence="8" key="1">
    <citation type="submission" date="2021-04" db="EMBL/GenBank/DDBJ databases">
        <title>A collection of bacterial strains from the Burkholderia cepacia Research Laboratory and Repository.</title>
        <authorList>
            <person name="Lipuma J."/>
            <person name="Spilker T."/>
        </authorList>
    </citation>
    <scope>NUCLEOTIDE SEQUENCE</scope>
    <source>
        <strain evidence="8">AU36012</strain>
    </source>
</reference>
<proteinExistence type="inferred from homology"/>
<protein>
    <recommendedName>
        <fullName evidence="6">Type 3 secretion system stator protein</fullName>
    </recommendedName>
</protein>
<evidence type="ECO:0000256" key="1">
    <source>
        <dbReference type="ARBA" id="ARBA00004496"/>
    </source>
</evidence>
<evidence type="ECO:0000256" key="4">
    <source>
        <dbReference type="ARBA" id="ARBA00022927"/>
    </source>
</evidence>
<evidence type="ECO:0000256" key="6">
    <source>
        <dbReference type="ARBA" id="ARBA00040494"/>
    </source>
</evidence>
<evidence type="ECO:0000256" key="5">
    <source>
        <dbReference type="ARBA" id="ARBA00024335"/>
    </source>
</evidence>
<dbReference type="PANTHER" id="PTHR34982:SF4">
    <property type="entry name" value="TYPE 3 SECRETION SYSTEM STATOR PROTEIN"/>
    <property type="match status" value="1"/>
</dbReference>
<sequence length="305" mass="33650">MVIWLRNAHDEGSGEQGRGTVGVDGDIVRRETFARLVELDEGHAMLIDLRRDVLAMARDDAERIVAAARREADEIRERARLEFETGQRRGYEAGRQDALAQWYSETAEWLVRRHDLETSLRQRMADIVVLAVENIVASERPEALFVRAGEAVERIVDAGCHLRVRVHPDQRERAAQAFGHAAAGWHERGRPVTVTVIADRALEHCACVCETDIGLIDASLSAQVDAVRLAVTRALERTGDVDTHARSARSSGDEAPTVDTPVDEAAVDEAAVYDAPMPGDETLDFADGLSQCLSDLHPDTEQEFA</sequence>
<keyword evidence="2" id="KW-0813">Transport</keyword>
<keyword evidence="3" id="KW-0963">Cytoplasm</keyword>
<keyword evidence="4" id="KW-0653">Protein transport</keyword>
<evidence type="ECO:0000256" key="3">
    <source>
        <dbReference type="ARBA" id="ARBA00022490"/>
    </source>
</evidence>
<feature type="domain" description="Flagellar assembly protein FliH/Type III secretion system HrpE" evidence="7">
    <location>
        <begin position="112"/>
        <end position="225"/>
    </location>
</feature>
<dbReference type="InterPro" id="IPR051472">
    <property type="entry name" value="T3SS_Stator/FliH"/>
</dbReference>
<dbReference type="RefSeq" id="WP_105787717.1">
    <property type="nucleotide sequence ID" value="NZ_CADERF010000018.1"/>
</dbReference>
<comment type="caution">
    <text evidence="8">The sequence shown here is derived from an EMBL/GenBank/DDBJ whole genome shotgun (WGS) entry which is preliminary data.</text>
</comment>
<evidence type="ECO:0000259" key="7">
    <source>
        <dbReference type="Pfam" id="PF02108"/>
    </source>
</evidence>
<dbReference type="EMBL" id="JAGSVG010000015">
    <property type="protein sequence ID" value="MBR8130786.1"/>
    <property type="molecule type" value="Genomic_DNA"/>
</dbReference>
<organism evidence="8 9">
    <name type="scientific">Burkholderia ambifaria</name>
    <dbReference type="NCBI Taxonomy" id="152480"/>
    <lineage>
        <taxon>Bacteria</taxon>
        <taxon>Pseudomonadati</taxon>
        <taxon>Pseudomonadota</taxon>
        <taxon>Betaproteobacteria</taxon>
        <taxon>Burkholderiales</taxon>
        <taxon>Burkholderiaceae</taxon>
        <taxon>Burkholderia</taxon>
        <taxon>Burkholderia cepacia complex</taxon>
    </lineage>
</organism>
<evidence type="ECO:0000313" key="8">
    <source>
        <dbReference type="EMBL" id="MBR8130786.1"/>
    </source>
</evidence>
<dbReference type="NCBIfam" id="TIGR02499">
    <property type="entry name" value="HrpE_YscL_not"/>
    <property type="match status" value="1"/>
</dbReference>
<dbReference type="InterPro" id="IPR012842">
    <property type="entry name" value="T3SS_SctL/SctL2"/>
</dbReference>
<dbReference type="AlphaFoldDB" id="A0AA41E969"/>
<dbReference type="Proteomes" id="UP000682266">
    <property type="component" value="Unassembled WGS sequence"/>
</dbReference>
<comment type="subcellular location">
    <subcellularLocation>
        <location evidence="1">Cytoplasm</location>
    </subcellularLocation>
</comment>
<dbReference type="GO" id="GO:0030254">
    <property type="term" value="P:protein secretion by the type III secretion system"/>
    <property type="evidence" value="ECO:0007669"/>
    <property type="project" value="InterPro"/>
</dbReference>